<evidence type="ECO:0000256" key="3">
    <source>
        <dbReference type="ARBA" id="ARBA00013080"/>
    </source>
</evidence>
<reference evidence="10 11" key="1">
    <citation type="submission" date="2016-07" db="EMBL/GenBank/DDBJ databases">
        <title>Genome analysis of Flavihumibacter stibioxidans YS-17.</title>
        <authorList>
            <person name="Shi K."/>
            <person name="Han Y."/>
            <person name="Wang G."/>
        </authorList>
    </citation>
    <scope>NUCLEOTIDE SEQUENCE [LARGE SCALE GENOMIC DNA]</scope>
    <source>
        <strain evidence="10 11">YS-17</strain>
    </source>
</reference>
<dbReference type="PANTHER" id="PTHR31689:SF0">
    <property type="entry name" value="DIAMINOPIMELATE EPIMERASE"/>
    <property type="match status" value="1"/>
</dbReference>
<comment type="similarity">
    <text evidence="2 8">Belongs to the diaminopimelate epimerase family.</text>
</comment>
<comment type="subcellular location">
    <subcellularLocation>
        <location evidence="8">Cytoplasm</location>
    </subcellularLocation>
</comment>
<dbReference type="InterPro" id="IPR018510">
    <property type="entry name" value="DAP_epimerase_AS"/>
</dbReference>
<feature type="binding site" evidence="8">
    <location>
        <position position="65"/>
    </location>
    <ligand>
        <name>substrate</name>
    </ligand>
</feature>
<feature type="binding site" evidence="8">
    <location>
        <position position="13"/>
    </location>
    <ligand>
        <name>substrate</name>
    </ligand>
</feature>
<accession>A0ABR7MDK8</accession>
<feature type="active site" description="Proton donor" evidence="8">
    <location>
        <position position="74"/>
    </location>
</feature>
<dbReference type="Gene3D" id="3.10.310.10">
    <property type="entry name" value="Diaminopimelate Epimerase, Chain A, domain 1"/>
    <property type="match status" value="2"/>
</dbReference>
<keyword evidence="4 8" id="KW-0028">Amino-acid biosynthesis</keyword>
<dbReference type="EC" id="5.1.1.7" evidence="3 8"/>
<evidence type="ECO:0000256" key="1">
    <source>
        <dbReference type="ARBA" id="ARBA00005196"/>
    </source>
</evidence>
<keyword evidence="11" id="KW-1185">Reference proteome</keyword>
<evidence type="ECO:0000313" key="10">
    <source>
        <dbReference type="EMBL" id="MBC6493122.1"/>
    </source>
</evidence>
<comment type="function">
    <text evidence="8">Catalyzes the stereoinversion of LL-2,6-diaminopimelate (L,L-DAP) to meso-diaminopimelate (meso-DAP), a precursor of L-lysine and an essential component of the bacterial peptidoglycan.</text>
</comment>
<keyword evidence="6 8" id="KW-0413">Isomerase</keyword>
<sequence length="262" mass="29650">MELSFYKYQGTGNDFVILDNRDQRYNSLTNEEIHFLCNRRFGIGADGLMLLNAREGYDFEMKYFNSDGNESSMCGNGGRCLVKFAFHMGIVRTSYSFIATDGPHEAEIDERGDVRLKMQDVTEVKEHHGDEVMNTGSPHYVKTVQNLDTFDVFNKGREIRYSHAFQPGGLNVNFVEPRSEDEIMVRTYERGVEDETLSCGTGVTASAIANFHNEQGFNEVSVITRGGRLSVEFERNRDGSFTNVWLCGPAEKVFEGTILLPQ</sequence>
<feature type="binding site" evidence="8">
    <location>
        <begin position="200"/>
        <end position="201"/>
    </location>
    <ligand>
        <name>substrate</name>
    </ligand>
</feature>
<dbReference type="PROSITE" id="PS01326">
    <property type="entry name" value="DAP_EPIMERASE"/>
    <property type="match status" value="1"/>
</dbReference>
<dbReference type="NCBIfam" id="TIGR00652">
    <property type="entry name" value="DapF"/>
    <property type="match status" value="1"/>
</dbReference>
<feature type="binding site" evidence="8">
    <location>
        <position position="171"/>
    </location>
    <ligand>
        <name>substrate</name>
    </ligand>
</feature>
<comment type="pathway">
    <text evidence="1 8">Amino-acid biosynthesis; L-lysine biosynthesis via DAP pathway; DL-2,6-diaminopimelate from LL-2,6-diaminopimelate: step 1/1.</text>
</comment>
<dbReference type="Pfam" id="PF01678">
    <property type="entry name" value="DAP_epimerase"/>
    <property type="match status" value="2"/>
</dbReference>
<evidence type="ECO:0000256" key="7">
    <source>
        <dbReference type="ARBA" id="ARBA00051712"/>
    </source>
</evidence>
<dbReference type="Proteomes" id="UP000765802">
    <property type="component" value="Unassembled WGS sequence"/>
</dbReference>
<dbReference type="EMBL" id="MBUA01000031">
    <property type="protein sequence ID" value="MBC6493122.1"/>
    <property type="molecule type" value="Genomic_DNA"/>
</dbReference>
<feature type="active site" evidence="9">
    <location>
        <position position="74"/>
    </location>
</feature>
<keyword evidence="8" id="KW-0963">Cytoplasm</keyword>
<dbReference type="SUPFAM" id="SSF54506">
    <property type="entry name" value="Diaminopimelate epimerase-like"/>
    <property type="match status" value="2"/>
</dbReference>
<dbReference type="HAMAP" id="MF_00197">
    <property type="entry name" value="DAP_epimerase"/>
    <property type="match status" value="1"/>
</dbReference>
<comment type="catalytic activity">
    <reaction evidence="7 8">
        <text>(2S,6S)-2,6-diaminopimelate = meso-2,6-diaminopimelate</text>
        <dbReference type="Rhea" id="RHEA:15393"/>
        <dbReference type="ChEBI" id="CHEBI:57609"/>
        <dbReference type="ChEBI" id="CHEBI:57791"/>
        <dbReference type="EC" id="5.1.1.7"/>
    </reaction>
</comment>
<comment type="caution">
    <text evidence="8">Lacks conserved residue(s) required for the propagation of feature annotation.</text>
</comment>
<evidence type="ECO:0000256" key="8">
    <source>
        <dbReference type="HAMAP-Rule" id="MF_00197"/>
    </source>
</evidence>
<evidence type="ECO:0000256" key="5">
    <source>
        <dbReference type="ARBA" id="ARBA00023154"/>
    </source>
</evidence>
<dbReference type="PANTHER" id="PTHR31689">
    <property type="entry name" value="DIAMINOPIMELATE EPIMERASE, CHLOROPLASTIC"/>
    <property type="match status" value="1"/>
</dbReference>
<evidence type="ECO:0000256" key="6">
    <source>
        <dbReference type="ARBA" id="ARBA00023235"/>
    </source>
</evidence>
<protein>
    <recommendedName>
        <fullName evidence="3 8">Diaminopimelate epimerase</fullName>
        <shortName evidence="8">DAP epimerase</shortName>
        <ecNumber evidence="3 8">5.1.1.7</ecNumber>
    </recommendedName>
    <alternativeName>
        <fullName evidence="8">PLP-independent amino acid racemase</fullName>
    </alternativeName>
</protein>
<feature type="site" description="Could be important to modulate the pK values of the two catalytic cysteine residues" evidence="8">
    <location>
        <position position="139"/>
    </location>
</feature>
<feature type="site" description="Could be important to modulate the pK values of the two catalytic cysteine residues" evidence="8">
    <location>
        <position position="189"/>
    </location>
</feature>
<keyword evidence="5 8" id="KW-0457">Lysine biosynthesis</keyword>
<feature type="binding site" evidence="8">
    <location>
        <begin position="75"/>
        <end position="76"/>
    </location>
    <ligand>
        <name>substrate</name>
    </ligand>
</feature>
<feature type="active site" description="Proton acceptor" evidence="8">
    <location>
        <position position="199"/>
    </location>
</feature>
<comment type="caution">
    <text evidence="10">The sequence shown here is derived from an EMBL/GenBank/DDBJ whole genome shotgun (WGS) entry which is preliminary data.</text>
</comment>
<evidence type="ECO:0000256" key="2">
    <source>
        <dbReference type="ARBA" id="ARBA00010219"/>
    </source>
</evidence>
<name>A0ABR7MDK8_9BACT</name>
<evidence type="ECO:0000256" key="4">
    <source>
        <dbReference type="ARBA" id="ARBA00022605"/>
    </source>
</evidence>
<proteinExistence type="inferred from homology"/>
<organism evidence="10 11">
    <name type="scientific">Flavihumibacter stibioxidans</name>
    <dbReference type="NCBI Taxonomy" id="1834163"/>
    <lineage>
        <taxon>Bacteria</taxon>
        <taxon>Pseudomonadati</taxon>
        <taxon>Bacteroidota</taxon>
        <taxon>Chitinophagia</taxon>
        <taxon>Chitinophagales</taxon>
        <taxon>Chitinophagaceae</taxon>
        <taxon>Flavihumibacter</taxon>
    </lineage>
</organism>
<evidence type="ECO:0000256" key="9">
    <source>
        <dbReference type="PROSITE-ProRule" id="PRU10125"/>
    </source>
</evidence>
<dbReference type="InterPro" id="IPR001653">
    <property type="entry name" value="DAP_epimerase_DapF"/>
</dbReference>
<gene>
    <name evidence="8" type="primary">dapF</name>
    <name evidence="10" type="ORF">BC349_18865</name>
</gene>
<feature type="binding site" evidence="8">
    <location>
        <begin position="189"/>
        <end position="190"/>
    </location>
    <ligand>
        <name>substrate</name>
    </ligand>
</feature>
<dbReference type="RefSeq" id="WP_187258441.1">
    <property type="nucleotide sequence ID" value="NZ_JBHULF010000006.1"/>
</dbReference>
<evidence type="ECO:0000313" key="11">
    <source>
        <dbReference type="Proteomes" id="UP000765802"/>
    </source>
</evidence>
<comment type="subunit">
    <text evidence="8">Homodimer.</text>
</comment>